<dbReference type="SMART" id="SM00636">
    <property type="entry name" value="Glyco_18"/>
    <property type="match status" value="1"/>
</dbReference>
<dbReference type="InterPro" id="IPR003646">
    <property type="entry name" value="SH3-like_bac-type"/>
</dbReference>
<dbReference type="SUPFAM" id="SSF51445">
    <property type="entry name" value="(Trans)glycosidases"/>
    <property type="match status" value="1"/>
</dbReference>
<evidence type="ECO:0000256" key="1">
    <source>
        <dbReference type="SAM" id="Phobius"/>
    </source>
</evidence>
<feature type="domain" description="GH18" evidence="2">
    <location>
        <begin position="248"/>
        <end position="560"/>
    </location>
</feature>
<protein>
    <submittedName>
        <fullName evidence="3">Spore germination protein YaaH</fullName>
    </submittedName>
</protein>
<dbReference type="PROSITE" id="PS51910">
    <property type="entry name" value="GH18_2"/>
    <property type="match status" value="1"/>
</dbReference>
<dbReference type="InterPro" id="IPR017853">
    <property type="entry name" value="GH"/>
</dbReference>
<dbReference type="AlphaFoldDB" id="A0A1I0GUJ1"/>
<dbReference type="PANTHER" id="PTHR46066">
    <property type="entry name" value="CHITINASE DOMAIN-CONTAINING PROTEIN 1 FAMILY MEMBER"/>
    <property type="match status" value="1"/>
</dbReference>
<dbReference type="STRING" id="460384.SAMN05216313_11343"/>
<keyword evidence="4" id="KW-1185">Reference proteome</keyword>
<organism evidence="3 4">
    <name type="scientific">Enterocloster lavalensis</name>
    <dbReference type="NCBI Taxonomy" id="460384"/>
    <lineage>
        <taxon>Bacteria</taxon>
        <taxon>Bacillati</taxon>
        <taxon>Bacillota</taxon>
        <taxon>Clostridia</taxon>
        <taxon>Lachnospirales</taxon>
        <taxon>Lachnospiraceae</taxon>
        <taxon>Enterocloster</taxon>
    </lineage>
</organism>
<proteinExistence type="predicted"/>
<dbReference type="Gene3D" id="3.10.50.10">
    <property type="match status" value="1"/>
</dbReference>
<name>A0A1I0GUJ1_9FIRM</name>
<dbReference type="PANTHER" id="PTHR46066:SF2">
    <property type="entry name" value="CHITINASE DOMAIN-CONTAINING PROTEIN 1"/>
    <property type="match status" value="1"/>
</dbReference>
<keyword evidence="1" id="KW-1133">Transmembrane helix</keyword>
<dbReference type="InterPro" id="IPR029070">
    <property type="entry name" value="Chitinase_insertion_sf"/>
</dbReference>
<reference evidence="4" key="1">
    <citation type="submission" date="2016-10" db="EMBL/GenBank/DDBJ databases">
        <authorList>
            <person name="Varghese N."/>
            <person name="Submissions S."/>
        </authorList>
    </citation>
    <scope>NUCLEOTIDE SEQUENCE [LARGE SCALE GENOMIC DNA]</scope>
    <source>
        <strain evidence="4">NLAE-zl-G277</strain>
    </source>
</reference>
<keyword evidence="1" id="KW-0812">Transmembrane</keyword>
<accession>A0A1I0GUJ1</accession>
<dbReference type="GeneID" id="93280568"/>
<dbReference type="InterPro" id="IPR001223">
    <property type="entry name" value="Glyco_hydro18_cat"/>
</dbReference>
<evidence type="ECO:0000313" key="4">
    <source>
        <dbReference type="Proteomes" id="UP000198508"/>
    </source>
</evidence>
<evidence type="ECO:0000313" key="3">
    <source>
        <dbReference type="EMBL" id="SET74858.1"/>
    </source>
</evidence>
<dbReference type="Gene3D" id="2.30.30.40">
    <property type="entry name" value="SH3 Domains"/>
    <property type="match status" value="1"/>
</dbReference>
<dbReference type="Pfam" id="PF00704">
    <property type="entry name" value="Glyco_hydro_18"/>
    <property type="match status" value="1"/>
</dbReference>
<dbReference type="InterPro" id="IPR011583">
    <property type="entry name" value="Chitinase_II/V-like_cat"/>
</dbReference>
<dbReference type="Gene3D" id="3.20.20.80">
    <property type="entry name" value="Glycosidases"/>
    <property type="match status" value="1"/>
</dbReference>
<dbReference type="EMBL" id="FOIM01000013">
    <property type="protein sequence ID" value="SET74858.1"/>
    <property type="molecule type" value="Genomic_DNA"/>
</dbReference>
<sequence length="560" mass="62700">MKENKRGCGCAVTAVIVGLILLVAGALVGWYLLGKYKPSSELADKGKLFGIKSGQVALVLDNELQDTKAIYEDNQVYLPVGWVNEYLNQRFYWDENEKLLVYALPDSIVYADAETMGSSGPLLKVKEDGAYLSLGLVANYTDIRTEAFDTSQIKRVFIDTLWNPVPKVQAKRDGKLRTRGGVKSPIITDVAKGDRLTVLDAMEKWTKVRTEDGYMGYIENRRLEEQEPEPQLSTFKAPVYTNISLGEPVILAFHQVFSQEANNKFEELIDKTEGVNVVVPSWFVMTDNQGNYSSIASRDYVEKAHARGIQVWAMLNNVSTKESAAINTRELMGSTSNRKKLIASLMEDADNYGFDGINLDFEGLKAEAGPHYVQFIRELSVACRQKGLVLSVDNYVPSAYTNFYNRKEQGTVADYVIIMGYDEHYAGGDAGSVASITYVENGIKDTLTQVPKEKVINGVPFYTRVWTVQGGKTTSKAYGISDAKKWVEDNQAQLIWDDALGQYYAEVINADGEQYIWMEEEESLGLKIDLIREYDLAGVACWKLGFEPADIWDVVNRVKE</sequence>
<dbReference type="Proteomes" id="UP000198508">
    <property type="component" value="Unassembled WGS sequence"/>
</dbReference>
<keyword evidence="1" id="KW-0472">Membrane</keyword>
<dbReference type="GO" id="GO:0005975">
    <property type="term" value="P:carbohydrate metabolic process"/>
    <property type="evidence" value="ECO:0007669"/>
    <property type="project" value="InterPro"/>
</dbReference>
<gene>
    <name evidence="3" type="ORF">SAMN05216313_11343</name>
</gene>
<feature type="transmembrane region" description="Helical" evidence="1">
    <location>
        <begin position="12"/>
        <end position="33"/>
    </location>
</feature>
<dbReference type="GO" id="GO:0008061">
    <property type="term" value="F:chitin binding"/>
    <property type="evidence" value="ECO:0007669"/>
    <property type="project" value="InterPro"/>
</dbReference>
<evidence type="ECO:0000259" key="2">
    <source>
        <dbReference type="PROSITE" id="PS51910"/>
    </source>
</evidence>
<dbReference type="RefSeq" id="WP_092364593.1">
    <property type="nucleotide sequence ID" value="NZ_CABJCG010000002.1"/>
</dbReference>
<dbReference type="Pfam" id="PF08239">
    <property type="entry name" value="SH3_3"/>
    <property type="match status" value="1"/>
</dbReference>